<keyword evidence="2" id="KW-0812">Transmembrane</keyword>
<sequence>MSESTSKLARNRLGRALWLVLAWVSLLLGVIGIVLPGLPTTPFVLLAAFAAARGSLRLHAWLHNHPRFGQMLRDWEREGAVSRRAKWFATITMLASAVMMGVFSPRWWMAAIGTAFMLAVAIWLWLRPEPGQRSEAS</sequence>
<dbReference type="Pfam" id="PF04304">
    <property type="entry name" value="DUF454"/>
    <property type="match status" value="1"/>
</dbReference>
<dbReference type="PANTHER" id="PTHR35813:SF1">
    <property type="entry name" value="INNER MEMBRANE PROTEIN YBAN"/>
    <property type="match status" value="1"/>
</dbReference>
<dbReference type="EMBL" id="JANFQO010000004">
    <property type="protein sequence ID" value="MCQ4164342.1"/>
    <property type="molecule type" value="Genomic_DNA"/>
</dbReference>
<reference evidence="3" key="1">
    <citation type="submission" date="2022-07" db="EMBL/GenBank/DDBJ databases">
        <title>Tahibacter sp., a new gammaproteobacterium isolated from the silt sample collected at pig farm.</title>
        <authorList>
            <person name="Chen H."/>
        </authorList>
    </citation>
    <scope>NUCLEOTIDE SEQUENCE</scope>
    <source>
        <strain evidence="3">P2K</strain>
    </source>
</reference>
<evidence type="ECO:0000256" key="2">
    <source>
        <dbReference type="SAM" id="Phobius"/>
    </source>
</evidence>
<accession>A0ABT1QPZ4</accession>
<keyword evidence="1" id="KW-0997">Cell inner membrane</keyword>
<comment type="subcellular location">
    <subcellularLocation>
        <location evidence="1">Cell inner membrane</location>
        <topology evidence="1">Multi-pass membrane protein</topology>
    </subcellularLocation>
</comment>
<evidence type="ECO:0000256" key="1">
    <source>
        <dbReference type="PIRNR" id="PIRNR016789"/>
    </source>
</evidence>
<feature type="transmembrane region" description="Helical" evidence="2">
    <location>
        <begin position="108"/>
        <end position="126"/>
    </location>
</feature>
<dbReference type="Proteomes" id="UP001165498">
    <property type="component" value="Unassembled WGS sequence"/>
</dbReference>
<keyword evidence="4" id="KW-1185">Reference proteome</keyword>
<protein>
    <recommendedName>
        <fullName evidence="1">Inner membrane protein</fullName>
    </recommendedName>
</protein>
<keyword evidence="2" id="KW-1133">Transmembrane helix</keyword>
<evidence type="ECO:0000313" key="3">
    <source>
        <dbReference type="EMBL" id="MCQ4164342.1"/>
    </source>
</evidence>
<dbReference type="PIRSF" id="PIRSF016789">
    <property type="entry name" value="DUF454"/>
    <property type="match status" value="1"/>
</dbReference>
<keyword evidence="1" id="KW-1003">Cell membrane</keyword>
<proteinExistence type="predicted"/>
<dbReference type="PANTHER" id="PTHR35813">
    <property type="entry name" value="INNER MEMBRANE PROTEIN YBAN"/>
    <property type="match status" value="1"/>
</dbReference>
<name>A0ABT1QPZ4_9GAMM</name>
<keyword evidence="1 2" id="KW-0472">Membrane</keyword>
<gene>
    <name evidence="3" type="ORF">NM961_06415</name>
</gene>
<organism evidence="3 4">
    <name type="scientific">Tahibacter harae</name>
    <dbReference type="NCBI Taxonomy" id="2963937"/>
    <lineage>
        <taxon>Bacteria</taxon>
        <taxon>Pseudomonadati</taxon>
        <taxon>Pseudomonadota</taxon>
        <taxon>Gammaproteobacteria</taxon>
        <taxon>Lysobacterales</taxon>
        <taxon>Rhodanobacteraceae</taxon>
        <taxon>Tahibacter</taxon>
    </lineage>
</organism>
<dbReference type="InterPro" id="IPR007401">
    <property type="entry name" value="DUF454"/>
</dbReference>
<evidence type="ECO:0000313" key="4">
    <source>
        <dbReference type="Proteomes" id="UP001165498"/>
    </source>
</evidence>
<comment type="caution">
    <text evidence="3">The sequence shown here is derived from an EMBL/GenBank/DDBJ whole genome shotgun (WGS) entry which is preliminary data.</text>
</comment>
<feature type="transmembrane region" description="Helical" evidence="2">
    <location>
        <begin position="16"/>
        <end position="37"/>
    </location>
</feature>